<evidence type="ECO:0000256" key="1">
    <source>
        <dbReference type="ARBA" id="ARBA00023098"/>
    </source>
</evidence>
<comment type="caution">
    <text evidence="2">Lacks conserved residue(s) required for the propagation of feature annotation.</text>
</comment>
<dbReference type="AlphaFoldDB" id="A0A1G9KS78"/>
<organism evidence="4 5">
    <name type="scientific">Paracoccus chinensis</name>
    <dbReference type="NCBI Taxonomy" id="525640"/>
    <lineage>
        <taxon>Bacteria</taxon>
        <taxon>Pseudomonadati</taxon>
        <taxon>Pseudomonadota</taxon>
        <taxon>Alphaproteobacteria</taxon>
        <taxon>Rhodobacterales</taxon>
        <taxon>Paracoccaceae</taxon>
        <taxon>Paracoccus</taxon>
    </lineage>
</organism>
<feature type="active site" description="Nucleophile" evidence="2">
    <location>
        <position position="41"/>
    </location>
</feature>
<accession>A0A1G9KS78</accession>
<dbReference type="GO" id="GO:0016042">
    <property type="term" value="P:lipid catabolic process"/>
    <property type="evidence" value="ECO:0007669"/>
    <property type="project" value="UniProtKB-UniRule"/>
</dbReference>
<dbReference type="GO" id="GO:0016787">
    <property type="term" value="F:hydrolase activity"/>
    <property type="evidence" value="ECO:0007669"/>
    <property type="project" value="UniProtKB-UniRule"/>
</dbReference>
<dbReference type="InterPro" id="IPR016035">
    <property type="entry name" value="Acyl_Trfase/lysoPLipase"/>
</dbReference>
<dbReference type="EMBL" id="FNGE01000012">
    <property type="protein sequence ID" value="SDL52670.1"/>
    <property type="molecule type" value="Genomic_DNA"/>
</dbReference>
<dbReference type="OrthoDB" id="9807112at2"/>
<dbReference type="PANTHER" id="PTHR24138:SF10">
    <property type="entry name" value="PHOSPHOLIPASE A2"/>
    <property type="match status" value="1"/>
</dbReference>
<dbReference type="STRING" id="525640.SAMN04487971_11260"/>
<sequence length="305" mass="32259">MKILSISGGGFQALYNVLLLEELERLTGPVKDSFDLFCGTSAGAIVAAAGARGMPMAELRAGFEQRGAEAFRRRSIAGPRDLWRMWGRSRYMAGPLAALVEEIAGDAALGELEVPLAVTATRLHDGAAVVFSNQTSPEAKLRDVVMASAAAPTMFPAVPINGQLHADGAIFANAPDLLAMELALRTGAGADEISMLSLGSMNACPPMGEPGDPDMGVLDWLRGNRIFRTMIGAQAEVTSRLMKGLLGERYTRIDADPAFPLRGDVALDRADAKAIAAARMAASLSLPALEAWAQASRDEPLRRIA</sequence>
<keyword evidence="2" id="KW-0442">Lipid degradation</keyword>
<keyword evidence="1 2" id="KW-0443">Lipid metabolism</keyword>
<protein>
    <submittedName>
        <fullName evidence="4">Patatin-like phospholipase/acyl hydrolase</fullName>
    </submittedName>
</protein>
<dbReference type="Proteomes" id="UP000199555">
    <property type="component" value="Unassembled WGS sequence"/>
</dbReference>
<keyword evidence="5" id="KW-1185">Reference proteome</keyword>
<keyword evidence="2 4" id="KW-0378">Hydrolase</keyword>
<reference evidence="5" key="1">
    <citation type="submission" date="2016-10" db="EMBL/GenBank/DDBJ databases">
        <authorList>
            <person name="Varghese N."/>
            <person name="Submissions S."/>
        </authorList>
    </citation>
    <scope>NUCLEOTIDE SEQUENCE [LARGE SCALE GENOMIC DNA]</scope>
    <source>
        <strain evidence="5">CGMCC 1.7655</strain>
    </source>
</reference>
<evidence type="ECO:0000259" key="3">
    <source>
        <dbReference type="PROSITE" id="PS51635"/>
    </source>
</evidence>
<dbReference type="NCBIfam" id="NF041079">
    <property type="entry name" value="CBASS_lipase"/>
    <property type="match status" value="1"/>
</dbReference>
<feature type="active site" description="Proton acceptor" evidence="2">
    <location>
        <position position="167"/>
    </location>
</feature>
<feature type="short sequence motif" description="DGA/G" evidence="2">
    <location>
        <begin position="167"/>
        <end position="169"/>
    </location>
</feature>
<feature type="short sequence motif" description="GXSXG" evidence="2">
    <location>
        <begin position="39"/>
        <end position="43"/>
    </location>
</feature>
<dbReference type="SUPFAM" id="SSF52151">
    <property type="entry name" value="FabD/lysophospholipase-like"/>
    <property type="match status" value="1"/>
</dbReference>
<gene>
    <name evidence="4" type="ORF">SAMN04487971_11260</name>
</gene>
<dbReference type="PANTHER" id="PTHR24138">
    <property type="entry name" value="INTRACELLLAR PHOSPHOLIPASE A FAMILY"/>
    <property type="match status" value="1"/>
</dbReference>
<name>A0A1G9KS78_9RHOB</name>
<evidence type="ECO:0000313" key="5">
    <source>
        <dbReference type="Proteomes" id="UP000199555"/>
    </source>
</evidence>
<dbReference type="Pfam" id="PF01734">
    <property type="entry name" value="Patatin"/>
    <property type="match status" value="1"/>
</dbReference>
<dbReference type="InterPro" id="IPR047156">
    <property type="entry name" value="Teg/CotR/CapV-like"/>
</dbReference>
<evidence type="ECO:0000313" key="4">
    <source>
        <dbReference type="EMBL" id="SDL52670.1"/>
    </source>
</evidence>
<feature type="domain" description="PNPLA" evidence="3">
    <location>
        <begin position="4"/>
        <end position="180"/>
    </location>
</feature>
<dbReference type="InterPro" id="IPR002641">
    <property type="entry name" value="PNPLA_dom"/>
</dbReference>
<evidence type="ECO:0000256" key="2">
    <source>
        <dbReference type="PROSITE-ProRule" id="PRU01161"/>
    </source>
</evidence>
<dbReference type="Gene3D" id="3.40.1090.10">
    <property type="entry name" value="Cytosolic phospholipase A2 catalytic domain"/>
    <property type="match status" value="1"/>
</dbReference>
<dbReference type="PROSITE" id="PS51635">
    <property type="entry name" value="PNPLA"/>
    <property type="match status" value="1"/>
</dbReference>
<proteinExistence type="predicted"/>
<dbReference type="RefSeq" id="WP_090756722.1">
    <property type="nucleotide sequence ID" value="NZ_FNGE01000012.1"/>
</dbReference>